<proteinExistence type="inferred from homology"/>
<dbReference type="SUPFAM" id="SSF116820">
    <property type="entry name" value="Rps17e-like"/>
    <property type="match status" value="1"/>
</dbReference>
<dbReference type="PROSITE" id="PS00712">
    <property type="entry name" value="RIBOSOMAL_S17E"/>
    <property type="match status" value="1"/>
</dbReference>
<dbReference type="Proteomes" id="UP000257123">
    <property type="component" value="Unassembled WGS sequence"/>
</dbReference>
<organism evidence="6 9">
    <name type="scientific">Pyrobaculum aerophilum</name>
    <dbReference type="NCBI Taxonomy" id="13773"/>
    <lineage>
        <taxon>Archaea</taxon>
        <taxon>Thermoproteota</taxon>
        <taxon>Thermoprotei</taxon>
        <taxon>Thermoproteales</taxon>
        <taxon>Thermoproteaceae</taxon>
        <taxon>Pyrobaculum</taxon>
    </lineage>
</organism>
<dbReference type="GO" id="GO:0006412">
    <property type="term" value="P:translation"/>
    <property type="evidence" value="ECO:0007669"/>
    <property type="project" value="UniProtKB-UniRule"/>
</dbReference>
<dbReference type="RefSeq" id="WP_011007511.1">
    <property type="nucleotide sequence ID" value="NZ_DAIOPL010000004.1"/>
</dbReference>
<dbReference type="GO" id="GO:0003735">
    <property type="term" value="F:structural constituent of ribosome"/>
    <property type="evidence" value="ECO:0007669"/>
    <property type="project" value="InterPro"/>
</dbReference>
<dbReference type="InterPro" id="IPR018273">
    <property type="entry name" value="Ribosomal_eS17_CS"/>
</dbReference>
<evidence type="ECO:0000313" key="6">
    <source>
        <dbReference type="EMBL" id="RFA97457.1"/>
    </source>
</evidence>
<evidence type="ECO:0000313" key="5">
    <source>
        <dbReference type="EMBL" id="HII48188.1"/>
    </source>
</evidence>
<evidence type="ECO:0000313" key="9">
    <source>
        <dbReference type="Proteomes" id="UP000257123"/>
    </source>
</evidence>
<sequence length="71" mass="8155">MGRVRPRYIKSLGEKLLEMYPDKFTDNFEENKKAVAELADIPSKTVRNKVAGYITRLVKRRKAQEKAESAA</sequence>
<dbReference type="GO" id="GO:0005840">
    <property type="term" value="C:ribosome"/>
    <property type="evidence" value="ECO:0007669"/>
    <property type="project" value="UniProtKB-KW"/>
</dbReference>
<comment type="similarity">
    <text evidence="1 4">Belongs to the eukaryotic ribosomal protein eS17 family.</text>
</comment>
<evidence type="ECO:0000313" key="8">
    <source>
        <dbReference type="Proteomes" id="UP000256877"/>
    </source>
</evidence>
<dbReference type="EMBL" id="NMUF01000018">
    <property type="protein sequence ID" value="RFA98369.1"/>
    <property type="molecule type" value="Genomic_DNA"/>
</dbReference>
<evidence type="ECO:0000256" key="2">
    <source>
        <dbReference type="ARBA" id="ARBA00022980"/>
    </source>
</evidence>
<keyword evidence="2 4" id="KW-0689">Ribosomal protein</keyword>
<dbReference type="GeneID" id="1465268"/>
<evidence type="ECO:0000256" key="4">
    <source>
        <dbReference type="HAMAP-Rule" id="MF_00511"/>
    </source>
</evidence>
<comment type="caution">
    <text evidence="6">The sequence shown here is derived from an EMBL/GenBank/DDBJ whole genome shotgun (WGS) entry which is preliminary data.</text>
</comment>
<dbReference type="EMBL" id="DUJP01000038">
    <property type="protein sequence ID" value="HII48188.1"/>
    <property type="molecule type" value="Genomic_DNA"/>
</dbReference>
<dbReference type="HAMAP" id="MF_00511">
    <property type="entry name" value="Ribosomal_eS17"/>
    <property type="match status" value="1"/>
</dbReference>
<protein>
    <recommendedName>
        <fullName evidence="4">Small ribosomal subunit protein eS17</fullName>
    </recommendedName>
</protein>
<dbReference type="PANTHER" id="PTHR10732:SF0">
    <property type="entry name" value="40S RIBOSOMAL PROTEIN S17"/>
    <property type="match status" value="1"/>
</dbReference>
<reference evidence="5" key="2">
    <citation type="journal article" date="2020" name="bioRxiv">
        <title>A rank-normalized archaeal taxonomy based on genome phylogeny resolves widespread incomplete and uneven classifications.</title>
        <authorList>
            <person name="Rinke C."/>
            <person name="Chuvochina M."/>
            <person name="Mussig A.J."/>
            <person name="Chaumeil P.-A."/>
            <person name="Waite D.W."/>
            <person name="Whitman W.B."/>
            <person name="Parks D.H."/>
            <person name="Hugenholtz P."/>
        </authorList>
    </citation>
    <scope>NUCLEOTIDE SEQUENCE</scope>
    <source>
        <strain evidence="5">UBA8839</strain>
    </source>
</reference>
<reference evidence="8 9" key="1">
    <citation type="submission" date="2017-07" db="EMBL/GenBank/DDBJ databases">
        <title>Draft genome sequence of aerobic hyperthermophilic archaea, Pyrobaculum aerophilum YKB31 and YKB32.</title>
        <authorList>
            <person name="Mochizuki T."/>
            <person name="Berliner A.J."/>
            <person name="Yoshida-Takashima Y."/>
            <person name="Takaki Y."/>
            <person name="Nunoura T."/>
            <person name="Takai K."/>
        </authorList>
    </citation>
    <scope>NUCLEOTIDE SEQUENCE [LARGE SCALE GENOMIC DNA]</scope>
    <source>
        <strain evidence="6 9">YKB31</strain>
        <strain evidence="7 8">YKB32</strain>
    </source>
</reference>
<dbReference type="GO" id="GO:1990904">
    <property type="term" value="C:ribonucleoprotein complex"/>
    <property type="evidence" value="ECO:0007669"/>
    <property type="project" value="UniProtKB-KW"/>
</dbReference>
<dbReference type="OMA" id="TRDFEHN"/>
<evidence type="ECO:0000256" key="1">
    <source>
        <dbReference type="ARBA" id="ARBA00010444"/>
    </source>
</evidence>
<dbReference type="PANTHER" id="PTHR10732">
    <property type="entry name" value="40S RIBOSOMAL PROTEIN S17"/>
    <property type="match status" value="1"/>
</dbReference>
<dbReference type="InterPro" id="IPR001210">
    <property type="entry name" value="Ribosomal_eS17"/>
</dbReference>
<dbReference type="Proteomes" id="UP000256877">
    <property type="component" value="Unassembled WGS sequence"/>
</dbReference>
<keyword evidence="3 4" id="KW-0687">Ribonucleoprotein</keyword>
<evidence type="ECO:0000256" key="3">
    <source>
        <dbReference type="ARBA" id="ARBA00023274"/>
    </source>
</evidence>
<dbReference type="NCBIfam" id="NF002242">
    <property type="entry name" value="PRK01151.1"/>
    <property type="match status" value="1"/>
</dbReference>
<dbReference type="Proteomes" id="UP000651120">
    <property type="component" value="Unassembled WGS sequence"/>
</dbReference>
<dbReference type="SMR" id="A0A371R1T1"/>
<dbReference type="Pfam" id="PF00833">
    <property type="entry name" value="Ribosomal_S17e"/>
    <property type="match status" value="1"/>
</dbReference>
<dbReference type="GO" id="GO:0005829">
    <property type="term" value="C:cytosol"/>
    <property type="evidence" value="ECO:0007669"/>
    <property type="project" value="UniProtKB-ARBA"/>
</dbReference>
<evidence type="ECO:0000313" key="7">
    <source>
        <dbReference type="EMBL" id="RFA98369.1"/>
    </source>
</evidence>
<accession>A0A371R1T1</accession>
<dbReference type="OrthoDB" id="52479at2157"/>
<dbReference type="Gene3D" id="1.10.60.20">
    <property type="entry name" value="Ribosomal protein S17e-like"/>
    <property type="match status" value="1"/>
</dbReference>
<name>A0A371R1T1_9CREN</name>
<dbReference type="AlphaFoldDB" id="A0A371R1T1"/>
<dbReference type="InterPro" id="IPR036401">
    <property type="entry name" value="Ribosomal_eS17_sf"/>
</dbReference>
<dbReference type="EMBL" id="NMUE01000006">
    <property type="protein sequence ID" value="RFA97457.1"/>
    <property type="molecule type" value="Genomic_DNA"/>
</dbReference>
<gene>
    <name evidence="4" type="primary">rps17e</name>
    <name evidence="6" type="ORF">CGL51_03170</name>
    <name evidence="7" type="ORF">CGL52_07415</name>
    <name evidence="5" type="ORF">HA333_12345</name>
</gene>